<dbReference type="GO" id="GO:0042272">
    <property type="term" value="C:nuclear RNA export factor complex"/>
    <property type="evidence" value="ECO:0007669"/>
    <property type="project" value="EnsemblFungi"/>
</dbReference>
<dbReference type="Gene3D" id="1.10.8.10">
    <property type="entry name" value="DNA helicase RuvA subunit, C-terminal domain"/>
    <property type="match status" value="1"/>
</dbReference>
<dbReference type="InterPro" id="IPR040736">
    <property type="entry name" value="Mex67_RRM"/>
</dbReference>
<name>A0A1E3PQQ5_9ASCO</name>
<dbReference type="STRING" id="857566.A0A1E3PQQ5"/>
<dbReference type="InterPro" id="IPR030217">
    <property type="entry name" value="NXF_fam"/>
</dbReference>
<evidence type="ECO:0000259" key="10">
    <source>
        <dbReference type="PROSITE" id="PS51281"/>
    </source>
</evidence>
<feature type="region of interest" description="Disordered" evidence="8">
    <location>
        <begin position="1"/>
        <end position="45"/>
    </location>
</feature>
<dbReference type="GO" id="GO:0005730">
    <property type="term" value="C:nucleolus"/>
    <property type="evidence" value="ECO:0007669"/>
    <property type="project" value="EnsemblFungi"/>
</dbReference>
<proteinExistence type="inferred from homology"/>
<feature type="region of interest" description="Disordered" evidence="8">
    <location>
        <begin position="516"/>
        <end position="542"/>
    </location>
</feature>
<dbReference type="InterPro" id="IPR018222">
    <property type="entry name" value="Nuclear_transport_factor_2_euk"/>
</dbReference>
<dbReference type="Proteomes" id="UP000095009">
    <property type="component" value="Unassembled WGS sequence"/>
</dbReference>
<evidence type="ECO:0000256" key="4">
    <source>
        <dbReference type="ARBA" id="ARBA00022614"/>
    </source>
</evidence>
<dbReference type="InterPro" id="IPR001611">
    <property type="entry name" value="Leu-rich_rpt"/>
</dbReference>
<feature type="compositionally biased region" description="Low complexity" evidence="8">
    <location>
        <begin position="11"/>
        <end position="28"/>
    </location>
</feature>
<gene>
    <name evidence="11" type="ORF">NADFUDRAFT_50063</name>
</gene>
<dbReference type="InterPro" id="IPR032710">
    <property type="entry name" value="NTF2-like_dom_sf"/>
</dbReference>
<comment type="subcellular location">
    <subcellularLocation>
        <location evidence="1">Nucleus</location>
    </subcellularLocation>
</comment>
<comment type="similarity">
    <text evidence="2">Belongs to the NXF family.</text>
</comment>
<dbReference type="PROSITE" id="PS50177">
    <property type="entry name" value="NTF2_DOMAIN"/>
    <property type="match status" value="1"/>
</dbReference>
<dbReference type="InterPro" id="IPR057125">
    <property type="entry name" value="NXF1/2/3/5-like_LRR"/>
</dbReference>
<evidence type="ECO:0000256" key="7">
    <source>
        <dbReference type="ARBA" id="ARBA00023242"/>
    </source>
</evidence>
<dbReference type="InterPro" id="IPR005637">
    <property type="entry name" value="TAP_C_dom"/>
</dbReference>
<keyword evidence="6" id="KW-0509">mRNA transport</keyword>
<dbReference type="Gene3D" id="3.10.450.50">
    <property type="match status" value="1"/>
</dbReference>
<dbReference type="InterPro" id="IPR009060">
    <property type="entry name" value="UBA-like_sf"/>
</dbReference>
<organism evidence="11 12">
    <name type="scientific">Nadsonia fulvescens var. elongata DSM 6958</name>
    <dbReference type="NCBI Taxonomy" id="857566"/>
    <lineage>
        <taxon>Eukaryota</taxon>
        <taxon>Fungi</taxon>
        <taxon>Dikarya</taxon>
        <taxon>Ascomycota</taxon>
        <taxon>Saccharomycotina</taxon>
        <taxon>Dipodascomycetes</taxon>
        <taxon>Dipodascales</taxon>
        <taxon>Dipodascales incertae sedis</taxon>
        <taxon>Nadsonia</taxon>
    </lineage>
</organism>
<dbReference type="GO" id="GO:0003723">
    <property type="term" value="F:RNA binding"/>
    <property type="evidence" value="ECO:0007669"/>
    <property type="project" value="TreeGrafter"/>
</dbReference>
<evidence type="ECO:0000256" key="8">
    <source>
        <dbReference type="SAM" id="MobiDB-lite"/>
    </source>
</evidence>
<evidence type="ECO:0000256" key="1">
    <source>
        <dbReference type="ARBA" id="ARBA00004123"/>
    </source>
</evidence>
<evidence type="ECO:0000256" key="3">
    <source>
        <dbReference type="ARBA" id="ARBA00022448"/>
    </source>
</evidence>
<keyword evidence="3" id="KW-0813">Transport</keyword>
<keyword evidence="7" id="KW-0539">Nucleus</keyword>
<dbReference type="PROSITE" id="PS51450">
    <property type="entry name" value="LRR"/>
    <property type="match status" value="1"/>
</dbReference>
<evidence type="ECO:0000256" key="5">
    <source>
        <dbReference type="ARBA" id="ARBA00022737"/>
    </source>
</evidence>
<feature type="compositionally biased region" description="Polar residues" evidence="8">
    <location>
        <begin position="523"/>
        <end position="539"/>
    </location>
</feature>
<dbReference type="Pfam" id="PF24048">
    <property type="entry name" value="LRR_NXF1-5"/>
    <property type="match status" value="1"/>
</dbReference>
<evidence type="ECO:0000256" key="6">
    <source>
        <dbReference type="ARBA" id="ARBA00022816"/>
    </source>
</evidence>
<keyword evidence="5" id="KW-0677">Repeat</keyword>
<dbReference type="OrthoDB" id="25872at2759"/>
<dbReference type="Pfam" id="PF03943">
    <property type="entry name" value="TAP_C"/>
    <property type="match status" value="1"/>
</dbReference>
<dbReference type="SUPFAM" id="SSF46934">
    <property type="entry name" value="UBA-like"/>
    <property type="match status" value="1"/>
</dbReference>
<dbReference type="GO" id="GO:0140602">
    <property type="term" value="C:nucleolar peripheral inclusion body"/>
    <property type="evidence" value="ECO:0007669"/>
    <property type="project" value="EnsemblFungi"/>
</dbReference>
<dbReference type="GO" id="GO:0016973">
    <property type="term" value="P:poly(A)+ mRNA export from nucleus"/>
    <property type="evidence" value="ECO:0007669"/>
    <property type="project" value="EnsemblFungi"/>
</dbReference>
<dbReference type="AlphaFoldDB" id="A0A1E3PQQ5"/>
<evidence type="ECO:0000313" key="12">
    <source>
        <dbReference type="Proteomes" id="UP000095009"/>
    </source>
</evidence>
<dbReference type="SMART" id="SM00804">
    <property type="entry name" value="TAP_C"/>
    <property type="match status" value="1"/>
</dbReference>
<accession>A0A1E3PQQ5</accession>
<feature type="domain" description="NTF2" evidence="9">
    <location>
        <begin position="315"/>
        <end position="479"/>
    </location>
</feature>
<evidence type="ECO:0000256" key="2">
    <source>
        <dbReference type="ARBA" id="ARBA00009285"/>
    </source>
</evidence>
<sequence length="603" mass="67070">MSYRGRGGRRGNNNSNGRNNNSNINNNGMNQDSSMSSMTPTSYFSNSDSQAMVEIQNWQGGSKEDLINFINRKTKARLHQGQVSGSIFKANVSINDGKVLEKWSGVKFAGGNLTIKVAYPSSTGSGFSGANGDSSTTLNAIQILEQFIDSRYVPQASLLNLQNMKGDPILVSNNLFATASTSSKMFPALMKIVSNKGIVVDSVDLSNNNLQEITGITTLSQAFPNLKNLCLSDNQIARIKNLDAWRHKFPQLRELILVNNPVVKEPGYQNEILKMFPRLVMLDGQMVRDETQIDNLRFPSPISQVFFEDDEIQNLVLGFLGTYFDLYDRDRTQVLPLYDQESMFSLSVSGTSPRVIASDAINAGPQNWSPYLSLSRNLIKVTTANARQTRLFTGPEKIHSVFQKLPATRHDITQSEKFSIESWRISGIRQPGDTAIVIVIHGEFNELQSKNTLRSFDRTFVLIPGANGSMVVASDMLVLRPWSGYDAWKNTDTAKLQQQQQQQEQQQQQQQNNVIVPGAPVSNPGSAPLTPQSSGTPNNIPAELQGLNEQQIMIVSQLMKETNLNAQFSRMCLEQCGFDPMQALHLFRQSSEQNMIPPEAFIR</sequence>
<dbReference type="EMBL" id="KV454407">
    <property type="protein sequence ID" value="ODQ67640.1"/>
    <property type="molecule type" value="Genomic_DNA"/>
</dbReference>
<dbReference type="Gene3D" id="3.80.10.10">
    <property type="entry name" value="Ribonuclease Inhibitor"/>
    <property type="match status" value="1"/>
</dbReference>
<dbReference type="PANTHER" id="PTHR10662:SF22">
    <property type="entry name" value="NUCLEAR RNA EXPORT FACTOR 1"/>
    <property type="match status" value="1"/>
</dbReference>
<dbReference type="InterPro" id="IPR032675">
    <property type="entry name" value="LRR_dom_sf"/>
</dbReference>
<protein>
    <submittedName>
        <fullName evidence="11">NTF2-like protein</fullName>
    </submittedName>
</protein>
<dbReference type="Pfam" id="PF22602">
    <property type="entry name" value="NXF_NTF2"/>
    <property type="match status" value="1"/>
</dbReference>
<keyword evidence="4" id="KW-0433">Leucine-rich repeat</keyword>
<dbReference type="FunFam" id="3.10.450.50:FF:000013">
    <property type="entry name" value="mRNA export factor mex67"/>
    <property type="match status" value="1"/>
</dbReference>
<dbReference type="SUPFAM" id="SSF54427">
    <property type="entry name" value="NTF2-like"/>
    <property type="match status" value="1"/>
</dbReference>
<evidence type="ECO:0000313" key="11">
    <source>
        <dbReference type="EMBL" id="ODQ67640.1"/>
    </source>
</evidence>
<reference evidence="11 12" key="1">
    <citation type="journal article" date="2016" name="Proc. Natl. Acad. Sci. U.S.A.">
        <title>Comparative genomics of biotechnologically important yeasts.</title>
        <authorList>
            <person name="Riley R."/>
            <person name="Haridas S."/>
            <person name="Wolfe K.H."/>
            <person name="Lopes M.R."/>
            <person name="Hittinger C.T."/>
            <person name="Goeker M."/>
            <person name="Salamov A.A."/>
            <person name="Wisecaver J.H."/>
            <person name="Long T.M."/>
            <person name="Calvey C.H."/>
            <person name="Aerts A.L."/>
            <person name="Barry K.W."/>
            <person name="Choi C."/>
            <person name="Clum A."/>
            <person name="Coughlan A.Y."/>
            <person name="Deshpande S."/>
            <person name="Douglass A.P."/>
            <person name="Hanson S.J."/>
            <person name="Klenk H.-P."/>
            <person name="LaButti K.M."/>
            <person name="Lapidus A."/>
            <person name="Lindquist E.A."/>
            <person name="Lipzen A.M."/>
            <person name="Meier-Kolthoff J.P."/>
            <person name="Ohm R.A."/>
            <person name="Otillar R.P."/>
            <person name="Pangilinan J.L."/>
            <person name="Peng Y."/>
            <person name="Rokas A."/>
            <person name="Rosa C.A."/>
            <person name="Scheuner C."/>
            <person name="Sibirny A.A."/>
            <person name="Slot J.C."/>
            <person name="Stielow J.B."/>
            <person name="Sun H."/>
            <person name="Kurtzman C.P."/>
            <person name="Blackwell M."/>
            <person name="Grigoriev I.V."/>
            <person name="Jeffries T.W."/>
        </authorList>
    </citation>
    <scope>NUCLEOTIDE SEQUENCE [LARGE SCALE GENOMIC DNA]</scope>
    <source>
        <strain evidence="11 12">DSM 6958</strain>
    </source>
</reference>
<dbReference type="Pfam" id="PF18444">
    <property type="entry name" value="RRM_9"/>
    <property type="match status" value="1"/>
</dbReference>
<keyword evidence="12" id="KW-1185">Reference proteome</keyword>
<dbReference type="PROSITE" id="PS51281">
    <property type="entry name" value="TAP_C"/>
    <property type="match status" value="1"/>
</dbReference>
<dbReference type="PANTHER" id="PTHR10662">
    <property type="entry name" value="NUCLEAR RNA EXPORT FACTOR"/>
    <property type="match status" value="1"/>
</dbReference>
<evidence type="ECO:0000259" key="9">
    <source>
        <dbReference type="PROSITE" id="PS50177"/>
    </source>
</evidence>
<dbReference type="InterPro" id="IPR002075">
    <property type="entry name" value="NTF2_dom"/>
</dbReference>
<dbReference type="CDD" id="cd14342">
    <property type="entry name" value="UBA_TAP-C"/>
    <property type="match status" value="1"/>
</dbReference>
<feature type="compositionally biased region" description="Polar residues" evidence="8">
    <location>
        <begin position="29"/>
        <end position="45"/>
    </location>
</feature>
<feature type="domain" description="TAP-C" evidence="10">
    <location>
        <begin position="549"/>
        <end position="603"/>
    </location>
</feature>
<dbReference type="SUPFAM" id="SSF52058">
    <property type="entry name" value="L domain-like"/>
    <property type="match status" value="1"/>
</dbReference>